<keyword evidence="4" id="KW-0456">Lyase</keyword>
<dbReference type="PANTHER" id="PTHR30246:SF1">
    <property type="entry name" value="2-DEHYDRO-3-DEOXY-6-PHOSPHOGALACTONATE ALDOLASE-RELATED"/>
    <property type="match status" value="1"/>
</dbReference>
<accession>A0ABP8JV36</accession>
<comment type="pathway">
    <text evidence="1">Carbohydrate acid metabolism.</text>
</comment>
<comment type="caution">
    <text evidence="6">The sequence shown here is derived from an EMBL/GenBank/DDBJ whole genome shotgun (WGS) entry which is preliminary data.</text>
</comment>
<comment type="subunit">
    <text evidence="3">Homotrimer.</text>
</comment>
<dbReference type="RefSeq" id="WP_344997503.1">
    <property type="nucleotide sequence ID" value="NZ_BAABFR010000049.1"/>
</dbReference>
<keyword evidence="7" id="KW-1185">Reference proteome</keyword>
<dbReference type="InterPro" id="IPR013785">
    <property type="entry name" value="Aldolase_TIM"/>
</dbReference>
<dbReference type="Gene3D" id="3.20.20.70">
    <property type="entry name" value="Aldolase class I"/>
    <property type="match status" value="1"/>
</dbReference>
<gene>
    <name evidence="6" type="ORF">GCM10023147_30760</name>
</gene>
<evidence type="ECO:0000256" key="2">
    <source>
        <dbReference type="ARBA" id="ARBA00006906"/>
    </source>
</evidence>
<evidence type="ECO:0000256" key="1">
    <source>
        <dbReference type="ARBA" id="ARBA00004761"/>
    </source>
</evidence>
<dbReference type="CDD" id="cd00452">
    <property type="entry name" value="KDPG_aldolase"/>
    <property type="match status" value="1"/>
</dbReference>
<dbReference type="InterPro" id="IPR000887">
    <property type="entry name" value="Aldlse_KDPG_KHG"/>
</dbReference>
<evidence type="ECO:0000313" key="6">
    <source>
        <dbReference type="EMBL" id="GAA4396434.1"/>
    </source>
</evidence>
<dbReference type="SUPFAM" id="SSF51569">
    <property type="entry name" value="Aldolase"/>
    <property type="match status" value="1"/>
</dbReference>
<dbReference type="Pfam" id="PF01081">
    <property type="entry name" value="Aldolase"/>
    <property type="match status" value="1"/>
</dbReference>
<dbReference type="EMBL" id="BAABFR010000049">
    <property type="protein sequence ID" value="GAA4396434.1"/>
    <property type="molecule type" value="Genomic_DNA"/>
</dbReference>
<sequence>MSGYPTTGLIGILRGVTPDAAAAACAAVADAGLRVIEIPLNSPDPFTSIRVAREALPPGVLVGAGTVLRPADVERVYQAGGRIVVSPNHRRDVVAATVRLGLGSYPGVATPSEALDALDAGATALKVFPAPQVGTAGLRAWRSILPPGTGLLPVGGVAPTDFAGWLAAGATGFGLGSELYRPEYPLTEIADRARRAVEAWTTACNDTGRTVG</sequence>
<comment type="similarity">
    <text evidence="2">Belongs to the KHG/KDPG aldolase family.</text>
</comment>
<evidence type="ECO:0000256" key="3">
    <source>
        <dbReference type="ARBA" id="ARBA00011233"/>
    </source>
</evidence>
<evidence type="ECO:0000256" key="5">
    <source>
        <dbReference type="ARBA" id="ARBA00023277"/>
    </source>
</evidence>
<dbReference type="NCBIfam" id="NF006600">
    <property type="entry name" value="PRK09140.1"/>
    <property type="match status" value="1"/>
</dbReference>
<reference evidence="7" key="1">
    <citation type="journal article" date="2019" name="Int. J. Syst. Evol. Microbiol.">
        <title>The Global Catalogue of Microorganisms (GCM) 10K type strain sequencing project: providing services to taxonomists for standard genome sequencing and annotation.</title>
        <authorList>
            <consortium name="The Broad Institute Genomics Platform"/>
            <consortium name="The Broad Institute Genome Sequencing Center for Infectious Disease"/>
            <person name="Wu L."/>
            <person name="Ma J."/>
        </authorList>
    </citation>
    <scope>NUCLEOTIDE SEQUENCE [LARGE SCALE GENOMIC DNA]</scope>
    <source>
        <strain evidence="7">JCM 17688</strain>
    </source>
</reference>
<protein>
    <submittedName>
        <fullName evidence="6">2-dehydro-3-deoxy-6-phosphogalactonate aldolase</fullName>
    </submittedName>
</protein>
<evidence type="ECO:0000256" key="4">
    <source>
        <dbReference type="ARBA" id="ARBA00023239"/>
    </source>
</evidence>
<dbReference type="PANTHER" id="PTHR30246">
    <property type="entry name" value="2-KETO-3-DEOXY-6-PHOSPHOGLUCONATE ALDOLASE"/>
    <property type="match status" value="1"/>
</dbReference>
<keyword evidence="5" id="KW-0119">Carbohydrate metabolism</keyword>
<proteinExistence type="inferred from homology"/>
<name>A0ABP8JV36_9ACTN</name>
<evidence type="ECO:0000313" key="7">
    <source>
        <dbReference type="Proteomes" id="UP001500635"/>
    </source>
</evidence>
<organism evidence="6 7">
    <name type="scientific">Tsukamurella soli</name>
    <dbReference type="NCBI Taxonomy" id="644556"/>
    <lineage>
        <taxon>Bacteria</taxon>
        <taxon>Bacillati</taxon>
        <taxon>Actinomycetota</taxon>
        <taxon>Actinomycetes</taxon>
        <taxon>Mycobacteriales</taxon>
        <taxon>Tsukamurellaceae</taxon>
        <taxon>Tsukamurella</taxon>
    </lineage>
</organism>
<dbReference type="Proteomes" id="UP001500635">
    <property type="component" value="Unassembled WGS sequence"/>
</dbReference>